<evidence type="ECO:0000313" key="1">
    <source>
        <dbReference type="EMBL" id="TNK90710.1"/>
    </source>
</evidence>
<dbReference type="RefSeq" id="WP_082610573.1">
    <property type="nucleotide sequence ID" value="NZ_BAAAXT010000027.1"/>
</dbReference>
<dbReference type="GeneID" id="93160135"/>
<proteinExistence type="predicted"/>
<dbReference type="EMBL" id="QFCR01000005">
    <property type="protein sequence ID" value="TNK90710.1"/>
    <property type="molecule type" value="Genomic_DNA"/>
</dbReference>
<name>A0A5C4TJF7_FRUSA</name>
<dbReference type="AlphaFoldDB" id="A0A5C4TJF7"/>
<reference evidence="1 2" key="1">
    <citation type="submission" date="2018-05" db="EMBL/GenBank/DDBJ databases">
        <title>Lactobacillus sanfranciscensis Ah4 draft denome sequence.</title>
        <authorList>
            <person name="Zhang G."/>
        </authorList>
    </citation>
    <scope>NUCLEOTIDE SEQUENCE [LARGE SCALE GENOMIC DNA]</scope>
    <source>
        <strain evidence="1 2">Ah4</strain>
    </source>
</reference>
<comment type="caution">
    <text evidence="1">The sequence shown here is derived from an EMBL/GenBank/DDBJ whole genome shotgun (WGS) entry which is preliminary data.</text>
</comment>
<dbReference type="Proteomes" id="UP000313312">
    <property type="component" value="Unassembled WGS sequence"/>
</dbReference>
<evidence type="ECO:0000313" key="2">
    <source>
        <dbReference type="Proteomes" id="UP000313312"/>
    </source>
</evidence>
<gene>
    <name evidence="1" type="ORF">DID87_02665</name>
</gene>
<accession>A0A5C4TJF7</accession>
<protein>
    <submittedName>
        <fullName evidence="1">Uncharacterized protein</fullName>
    </submittedName>
</protein>
<organism evidence="1 2">
    <name type="scientific">Fructilactobacillus sanfranciscensis</name>
    <name type="common">Lactobacillus sanfranciscensis</name>
    <dbReference type="NCBI Taxonomy" id="1625"/>
    <lineage>
        <taxon>Bacteria</taxon>
        <taxon>Bacillati</taxon>
        <taxon>Bacillota</taxon>
        <taxon>Bacilli</taxon>
        <taxon>Lactobacillales</taxon>
        <taxon>Lactobacillaceae</taxon>
        <taxon>Fructilactobacillus</taxon>
    </lineage>
</organism>
<sequence length="83" mass="10008">MEMSERQMIQEILNTVDVIYNFENVDEDTNEYTILINRQNGDVRDLNVINDEMKKYFKEADFDYKEEVEPVEVDADIRVQIKR</sequence>